<dbReference type="PIRSF" id="PIRSF037442">
    <property type="entry name" value="UCP037442_abhydr"/>
    <property type="match status" value="1"/>
</dbReference>
<dbReference type="EMBL" id="JADKMY010000001">
    <property type="protein sequence ID" value="MBF4552516.1"/>
    <property type="molecule type" value="Genomic_DNA"/>
</dbReference>
<feature type="domain" description="Serine aminopeptidase S33" evidence="2">
    <location>
        <begin position="28"/>
        <end position="143"/>
    </location>
</feature>
<sequence length="290" mass="32260">MDKLTITTDDGHQLTGQLILPEAEVEDTRAAVVLHPATGVNQHLYAKFAEHLASRGWPTLIYDLRGSGLSEQPGDAKDKDMLMSQWILNDVPAATEWMKQRYPDRKILAVGHSVGAHGMIATQREQQVHAMVMVAAHAGITRLISTLPERLRIGIVFNVVTPLTSRFLGYVPVEKMGIGKSIPVGVMNQWGSWTRKRNYFFDDATLDLKQRFNQATGPLLSLVFTDDLWANRKAVDVLTDQATSADVEKRDIECGKGTENGPVGHMGFYRSKNAQLWPIVSDWLAAQLDK</sequence>
<dbReference type="PANTHER" id="PTHR22946:SF0">
    <property type="entry name" value="DIENELACTONE HYDROLASE DOMAIN-CONTAINING PROTEIN"/>
    <property type="match status" value="1"/>
</dbReference>
<dbReference type="RefSeq" id="WP_194555426.1">
    <property type="nucleotide sequence ID" value="NZ_JADKMY010000001.1"/>
</dbReference>
<gene>
    <name evidence="3" type="ORF">IRY30_00245</name>
</gene>
<dbReference type="GO" id="GO:0016787">
    <property type="term" value="F:hydrolase activity"/>
    <property type="evidence" value="ECO:0007669"/>
    <property type="project" value="UniProtKB-KW"/>
</dbReference>
<dbReference type="SUPFAM" id="SSF53474">
    <property type="entry name" value="alpha/beta-Hydrolases"/>
    <property type="match status" value="1"/>
</dbReference>
<dbReference type="Proteomes" id="UP000635902">
    <property type="component" value="Unassembled WGS sequence"/>
</dbReference>
<comment type="caution">
    <text evidence="3">The sequence shown here is derived from an EMBL/GenBank/DDBJ whole genome shotgun (WGS) entry which is preliminary data.</text>
</comment>
<keyword evidence="4" id="KW-1185">Reference proteome</keyword>
<evidence type="ECO:0000256" key="1">
    <source>
        <dbReference type="ARBA" id="ARBA00008645"/>
    </source>
</evidence>
<dbReference type="PANTHER" id="PTHR22946">
    <property type="entry name" value="DIENELACTONE HYDROLASE DOMAIN-CONTAINING PROTEIN-RELATED"/>
    <property type="match status" value="1"/>
</dbReference>
<evidence type="ECO:0000313" key="4">
    <source>
        <dbReference type="Proteomes" id="UP000635902"/>
    </source>
</evidence>
<evidence type="ECO:0000313" key="3">
    <source>
        <dbReference type="EMBL" id="MBF4552516.1"/>
    </source>
</evidence>
<organism evidence="3 4">
    <name type="scientific">Corynebacterium suicordis DSM 45110</name>
    <dbReference type="NCBI Taxonomy" id="1121369"/>
    <lineage>
        <taxon>Bacteria</taxon>
        <taxon>Bacillati</taxon>
        <taxon>Actinomycetota</taxon>
        <taxon>Actinomycetes</taxon>
        <taxon>Mycobacteriales</taxon>
        <taxon>Corynebacteriaceae</taxon>
        <taxon>Corynebacterium</taxon>
    </lineage>
</organism>
<dbReference type="Gene3D" id="3.40.50.1820">
    <property type="entry name" value="alpha/beta hydrolase"/>
    <property type="match status" value="1"/>
</dbReference>
<dbReference type="InterPro" id="IPR022742">
    <property type="entry name" value="Hydrolase_4"/>
</dbReference>
<evidence type="ECO:0000259" key="2">
    <source>
        <dbReference type="Pfam" id="PF12146"/>
    </source>
</evidence>
<dbReference type="Pfam" id="PF12146">
    <property type="entry name" value="Hydrolase_4"/>
    <property type="match status" value="1"/>
</dbReference>
<accession>A0ABR9ZGI5</accession>
<keyword evidence="3" id="KW-0378">Hydrolase</keyword>
<comment type="similarity">
    <text evidence="1">Belongs to the AB hydrolase superfamily.</text>
</comment>
<dbReference type="InterPro" id="IPR050261">
    <property type="entry name" value="FrsA_esterase"/>
</dbReference>
<protein>
    <submittedName>
        <fullName evidence="3">Alpha/beta fold hydrolase</fullName>
    </submittedName>
</protein>
<proteinExistence type="inferred from homology"/>
<name>A0ABR9ZGI5_9CORY</name>
<dbReference type="InterPro" id="IPR017208">
    <property type="entry name" value="UCP037442_abhydr"/>
</dbReference>
<dbReference type="InterPro" id="IPR029058">
    <property type="entry name" value="AB_hydrolase_fold"/>
</dbReference>
<reference evidence="3 4" key="1">
    <citation type="submission" date="2020-10" db="EMBL/GenBank/DDBJ databases">
        <title>Novel species in genus Corynebacterium.</title>
        <authorList>
            <person name="Zhang G."/>
        </authorList>
    </citation>
    <scope>NUCLEOTIDE SEQUENCE [LARGE SCALE GENOMIC DNA]</scope>
    <source>
        <strain evidence="3 4">DSM 45110</strain>
    </source>
</reference>